<evidence type="ECO:0000256" key="2">
    <source>
        <dbReference type="ARBA" id="ARBA00022692"/>
    </source>
</evidence>
<evidence type="ECO:0000313" key="7">
    <source>
        <dbReference type="Proteomes" id="UP000176421"/>
    </source>
</evidence>
<feature type="transmembrane region" description="Helical" evidence="5">
    <location>
        <begin position="226"/>
        <end position="251"/>
    </location>
</feature>
<evidence type="ECO:0000256" key="1">
    <source>
        <dbReference type="ARBA" id="ARBA00004141"/>
    </source>
</evidence>
<feature type="transmembrane region" description="Helical" evidence="5">
    <location>
        <begin position="257"/>
        <end position="276"/>
    </location>
</feature>
<dbReference type="GO" id="GO:0016020">
    <property type="term" value="C:membrane"/>
    <property type="evidence" value="ECO:0007669"/>
    <property type="project" value="UniProtKB-SubCell"/>
</dbReference>
<evidence type="ECO:0000313" key="6">
    <source>
        <dbReference type="EMBL" id="OGZ69208.1"/>
    </source>
</evidence>
<keyword evidence="2 5" id="KW-0812">Transmembrane</keyword>
<feature type="transmembrane region" description="Helical" evidence="5">
    <location>
        <begin position="24"/>
        <end position="44"/>
    </location>
</feature>
<reference evidence="6 7" key="1">
    <citation type="journal article" date="2016" name="Nat. Commun.">
        <title>Thousands of microbial genomes shed light on interconnected biogeochemical processes in an aquifer system.</title>
        <authorList>
            <person name="Anantharaman K."/>
            <person name="Brown C.T."/>
            <person name="Hug L.A."/>
            <person name="Sharon I."/>
            <person name="Castelle C.J."/>
            <person name="Probst A.J."/>
            <person name="Thomas B.C."/>
            <person name="Singh A."/>
            <person name="Wilkins M.J."/>
            <person name="Karaoz U."/>
            <person name="Brodie E.L."/>
            <person name="Williams K.H."/>
            <person name="Hubbard S.S."/>
            <person name="Banfield J.F."/>
        </authorList>
    </citation>
    <scope>NUCLEOTIDE SEQUENCE [LARGE SCALE GENOMIC DNA]</scope>
</reference>
<gene>
    <name evidence="6" type="ORF">A3D35_03320</name>
</gene>
<dbReference type="PANTHER" id="PTHR43424">
    <property type="entry name" value="LOCUS PUTATIVE PROTEIN 1-RELATED"/>
    <property type="match status" value="1"/>
</dbReference>
<dbReference type="AlphaFoldDB" id="A0A1G2I587"/>
<name>A0A1G2I587_9BACT</name>
<keyword evidence="4 5" id="KW-0472">Membrane</keyword>
<dbReference type="Pfam" id="PF01943">
    <property type="entry name" value="Polysacc_synt"/>
    <property type="match status" value="1"/>
</dbReference>
<dbReference type="EMBL" id="MHOS01000012">
    <property type="protein sequence ID" value="OGZ69208.1"/>
    <property type="molecule type" value="Genomic_DNA"/>
</dbReference>
<evidence type="ECO:0000256" key="4">
    <source>
        <dbReference type="ARBA" id="ARBA00023136"/>
    </source>
</evidence>
<feature type="transmembrane region" description="Helical" evidence="5">
    <location>
        <begin position="56"/>
        <end position="74"/>
    </location>
</feature>
<feature type="transmembrane region" description="Helical" evidence="5">
    <location>
        <begin position="158"/>
        <end position="180"/>
    </location>
</feature>
<feature type="transmembrane region" description="Helical" evidence="5">
    <location>
        <begin position="427"/>
        <end position="445"/>
    </location>
</feature>
<feature type="transmembrane region" description="Helical" evidence="5">
    <location>
        <begin position="186"/>
        <end position="205"/>
    </location>
</feature>
<dbReference type="InterPro" id="IPR052556">
    <property type="entry name" value="PolySynth_Transporter"/>
</dbReference>
<proteinExistence type="predicted"/>
<organism evidence="6 7">
    <name type="scientific">Candidatus Staskawiczbacteria bacterium RIFCSPHIGHO2_02_FULL_34_9</name>
    <dbReference type="NCBI Taxonomy" id="1802206"/>
    <lineage>
        <taxon>Bacteria</taxon>
        <taxon>Candidatus Staskawicziibacteriota</taxon>
    </lineage>
</organism>
<feature type="transmembrane region" description="Helical" evidence="5">
    <location>
        <begin position="451"/>
        <end position="474"/>
    </location>
</feature>
<feature type="transmembrane region" description="Helical" evidence="5">
    <location>
        <begin position="297"/>
        <end position="321"/>
    </location>
</feature>
<dbReference type="InterPro" id="IPR002797">
    <property type="entry name" value="Polysacc_synth"/>
</dbReference>
<feature type="transmembrane region" description="Helical" evidence="5">
    <location>
        <begin position="341"/>
        <end position="362"/>
    </location>
</feature>
<dbReference type="STRING" id="1802206.A3D35_03320"/>
<feature type="transmembrane region" description="Helical" evidence="5">
    <location>
        <begin position="123"/>
        <end position="146"/>
    </location>
</feature>
<sequence length="483" mass="55571">MLSKIKEFLFKNTGIKQTVFKNTFWLTLAESIARLSGLILLIYITRILGVNEYGKFTFALSFALIMSIFSDLGIAEISTREFSRDKENEKRLNSIFTLEVLLFISVIVITFISSFFITSDFYIRKIIWILIVYVLIGNIFGIFFSFLRARQKMEYEAIVKICQASLNIVLIFLILLYSPIATSISYGYLFSSFIVLLSFLLFFSLRFKPVALQFDKNIFNILKISWPLSLGFMPSWIYISLNSIILGYLGLITENGWYSAASRIAIIALIVANLVTRSFYPILSNLFFISKEKTQKAWNYLLESMIFLILPVMIGGLTLAPKIIYSFYGSGFEPSISALKILMLVVAISFINYPYTIIMIVADHQRQNFVFIVIGAIVNIVLDFIFIKMYGFYGILMSTIIASALVLFMTIFYLIRMKLISFFNKRLLGTFLVSMLAGFIMYLTISHRLVYNLNVIFTCLVGALVYFVLFFLLYRFVLLRKLV</sequence>
<accession>A0A1G2I587</accession>
<evidence type="ECO:0000256" key="3">
    <source>
        <dbReference type="ARBA" id="ARBA00022989"/>
    </source>
</evidence>
<dbReference type="PANTHER" id="PTHR43424:SF1">
    <property type="entry name" value="LOCUS PUTATIVE PROTEIN 1-RELATED"/>
    <property type="match status" value="1"/>
</dbReference>
<feature type="transmembrane region" description="Helical" evidence="5">
    <location>
        <begin position="369"/>
        <end position="387"/>
    </location>
</feature>
<feature type="transmembrane region" description="Helical" evidence="5">
    <location>
        <begin position="393"/>
        <end position="415"/>
    </location>
</feature>
<evidence type="ECO:0000256" key="5">
    <source>
        <dbReference type="SAM" id="Phobius"/>
    </source>
</evidence>
<dbReference type="CDD" id="cd13128">
    <property type="entry name" value="MATE_Wzx_like"/>
    <property type="match status" value="1"/>
</dbReference>
<keyword evidence="3 5" id="KW-1133">Transmembrane helix</keyword>
<comment type="caution">
    <text evidence="6">The sequence shown here is derived from an EMBL/GenBank/DDBJ whole genome shotgun (WGS) entry which is preliminary data.</text>
</comment>
<comment type="subcellular location">
    <subcellularLocation>
        <location evidence="1">Membrane</location>
        <topology evidence="1">Multi-pass membrane protein</topology>
    </subcellularLocation>
</comment>
<feature type="transmembrane region" description="Helical" evidence="5">
    <location>
        <begin position="95"/>
        <end position="117"/>
    </location>
</feature>
<dbReference type="Proteomes" id="UP000176421">
    <property type="component" value="Unassembled WGS sequence"/>
</dbReference>
<protein>
    <submittedName>
        <fullName evidence="6">Uncharacterized protein</fullName>
    </submittedName>
</protein>